<evidence type="ECO:0000256" key="1">
    <source>
        <dbReference type="ARBA" id="ARBA00006479"/>
    </source>
</evidence>
<dbReference type="InterPro" id="IPR000600">
    <property type="entry name" value="ROK"/>
</dbReference>
<dbReference type="InterPro" id="IPR000835">
    <property type="entry name" value="HTH_MarR-typ"/>
</dbReference>
<sequence>MPASPSTARALNDRLALRLLQQEGPLTAGQLKQLTGLSRPTVADLVDRLTASGLITVVGESGEQRRGPNARLYGIVADRAHLAALDVRTEGVFVLVSDLLGRVLAEASVPIGPDAGTGPAVEQAVAAVESAAKEAAAMAAPPREGVRGWGTLHTVGIGAPGLIDPATGDLRDSAGLPAWHRSLTVTLQDRLPGARVTVENETNLAALAEQREGAARDRDTFVLLWLGHGVGAAVVLDGTLRRGASGGTGEIGFLPVPGTAALPSATDCTGGFHSLTGAAAVTSLAAECGLPTPATPDGPGAAEAVRGAVAEVEKAGEGVPVPVTGPRTAVPVARPGEGDARLGEGDVKRPGGTDVTAGAEPDATTASASGEAGPAARAPGIDPGRGSASESESESASESGSAGTGPVARETVARPGAGAASVPAAAAAPGRPGCGAPPQAGPGGAPPAALPGDLPAARFLRILADRIAVGAASVVAVLDPGCVVLGGEVGQAGGAVLAGLVEERLRRMSPLVTEVRASSLGGTAVLRGALLTARDRAQDELFAPPDRMGG</sequence>
<dbReference type="RefSeq" id="WP_059265373.1">
    <property type="nucleotide sequence ID" value="NZ_KQ948363.1"/>
</dbReference>
<dbReference type="EMBL" id="LMWP01000037">
    <property type="protein sequence ID" value="KUN19652.1"/>
    <property type="molecule type" value="Genomic_DNA"/>
</dbReference>
<dbReference type="CDD" id="cd23763">
    <property type="entry name" value="ASKHA_ATPase_ROK"/>
    <property type="match status" value="1"/>
</dbReference>
<dbReference type="AlphaFoldDB" id="A0A101PXT4"/>
<dbReference type="Gene3D" id="3.30.420.40">
    <property type="match status" value="3"/>
</dbReference>
<comment type="caution">
    <text evidence="4">The sequence shown here is derived from an EMBL/GenBank/DDBJ whole genome shotgun (WGS) entry which is preliminary data.</text>
</comment>
<accession>A0A101PXT4</accession>
<protein>
    <submittedName>
        <fullName evidence="4">ROK-family transcriptional regulator</fullName>
    </submittedName>
</protein>
<comment type="similarity">
    <text evidence="1">Belongs to the ROK (NagC/XylR) family.</text>
</comment>
<dbReference type="InterPro" id="IPR043129">
    <property type="entry name" value="ATPase_NBD"/>
</dbReference>
<evidence type="ECO:0000256" key="2">
    <source>
        <dbReference type="SAM" id="MobiDB-lite"/>
    </source>
</evidence>
<evidence type="ECO:0000313" key="5">
    <source>
        <dbReference type="Proteomes" id="UP000053398"/>
    </source>
</evidence>
<dbReference type="CDD" id="cd00090">
    <property type="entry name" value="HTH_ARSR"/>
    <property type="match status" value="1"/>
</dbReference>
<dbReference type="SUPFAM" id="SSF46785">
    <property type="entry name" value="Winged helix' DNA-binding domain"/>
    <property type="match status" value="1"/>
</dbReference>
<keyword evidence="5" id="KW-1185">Reference proteome</keyword>
<dbReference type="PANTHER" id="PTHR18964:SF149">
    <property type="entry name" value="BIFUNCTIONAL UDP-N-ACETYLGLUCOSAMINE 2-EPIMERASE_N-ACETYLMANNOSAMINE KINASE"/>
    <property type="match status" value="1"/>
</dbReference>
<dbReference type="Proteomes" id="UP000053398">
    <property type="component" value="Unassembled WGS sequence"/>
</dbReference>
<name>A0A101PXT4_STRCK</name>
<organism evidence="4 5">
    <name type="scientific">Streptomyces corchorusii</name>
    <name type="common">Streptomyces chibaensis</name>
    <dbReference type="NCBI Taxonomy" id="1903"/>
    <lineage>
        <taxon>Bacteria</taxon>
        <taxon>Bacillati</taxon>
        <taxon>Actinomycetota</taxon>
        <taxon>Actinomycetes</taxon>
        <taxon>Kitasatosporales</taxon>
        <taxon>Streptomycetaceae</taxon>
        <taxon>Streptomyces</taxon>
    </lineage>
</organism>
<feature type="domain" description="HTH marR-type" evidence="3">
    <location>
        <begin position="16"/>
        <end position="66"/>
    </location>
</feature>
<dbReference type="GO" id="GO:0003700">
    <property type="term" value="F:DNA-binding transcription factor activity"/>
    <property type="evidence" value="ECO:0007669"/>
    <property type="project" value="InterPro"/>
</dbReference>
<dbReference type="SUPFAM" id="SSF53067">
    <property type="entry name" value="Actin-like ATPase domain"/>
    <property type="match status" value="2"/>
</dbReference>
<dbReference type="Pfam" id="PF12802">
    <property type="entry name" value="MarR_2"/>
    <property type="match status" value="1"/>
</dbReference>
<reference evidence="4 5" key="1">
    <citation type="submission" date="2015-10" db="EMBL/GenBank/DDBJ databases">
        <title>Draft genome sequence of Streptomyces corchorusii DSM 40340, type strain for the species Streptomyces corchorusii.</title>
        <authorList>
            <person name="Ruckert C."/>
            <person name="Winkler A."/>
            <person name="Kalinowski J."/>
            <person name="Kampfer P."/>
            <person name="Glaeser S."/>
        </authorList>
    </citation>
    <scope>NUCLEOTIDE SEQUENCE [LARGE SCALE GENOMIC DNA]</scope>
    <source>
        <strain evidence="4 5">DSM 40340</strain>
    </source>
</reference>
<evidence type="ECO:0000259" key="3">
    <source>
        <dbReference type="Pfam" id="PF12802"/>
    </source>
</evidence>
<dbReference type="InterPro" id="IPR036390">
    <property type="entry name" value="WH_DNA-bd_sf"/>
</dbReference>
<proteinExistence type="inferred from homology"/>
<dbReference type="InterPro" id="IPR011991">
    <property type="entry name" value="ArsR-like_HTH"/>
</dbReference>
<feature type="compositionally biased region" description="Low complexity" evidence="2">
    <location>
        <begin position="386"/>
        <end position="401"/>
    </location>
</feature>
<dbReference type="PANTHER" id="PTHR18964">
    <property type="entry name" value="ROK (REPRESSOR, ORF, KINASE) FAMILY"/>
    <property type="match status" value="1"/>
</dbReference>
<dbReference type="Gene3D" id="1.10.10.10">
    <property type="entry name" value="Winged helix-like DNA-binding domain superfamily/Winged helix DNA-binding domain"/>
    <property type="match status" value="1"/>
</dbReference>
<dbReference type="InterPro" id="IPR036388">
    <property type="entry name" value="WH-like_DNA-bd_sf"/>
</dbReference>
<feature type="region of interest" description="Disordered" evidence="2">
    <location>
        <begin position="318"/>
        <end position="449"/>
    </location>
</feature>
<gene>
    <name evidence="4" type="ORF">AQJ11_31055</name>
</gene>
<feature type="compositionally biased region" description="Low complexity" evidence="2">
    <location>
        <begin position="413"/>
        <end position="438"/>
    </location>
</feature>
<dbReference type="Pfam" id="PF00480">
    <property type="entry name" value="ROK"/>
    <property type="match status" value="2"/>
</dbReference>
<evidence type="ECO:0000313" key="4">
    <source>
        <dbReference type="EMBL" id="KUN19652.1"/>
    </source>
</evidence>
<feature type="compositionally biased region" description="Basic and acidic residues" evidence="2">
    <location>
        <begin position="336"/>
        <end position="351"/>
    </location>
</feature>